<keyword evidence="2" id="KW-0813">Transport</keyword>
<keyword evidence="3" id="KW-0050">Antiport</keyword>
<keyword evidence="8 9" id="KW-0472">Membrane</keyword>
<evidence type="ECO:0000313" key="12">
    <source>
        <dbReference type="Proteomes" id="UP001293718"/>
    </source>
</evidence>
<proteinExistence type="predicted"/>
<feature type="transmembrane region" description="Helical" evidence="9">
    <location>
        <begin position="341"/>
        <end position="360"/>
    </location>
</feature>
<feature type="transmembrane region" description="Helical" evidence="9">
    <location>
        <begin position="311"/>
        <end position="334"/>
    </location>
</feature>
<protein>
    <submittedName>
        <fullName evidence="11">Cation:proton antiporter</fullName>
    </submittedName>
</protein>
<comment type="subcellular location">
    <subcellularLocation>
        <location evidence="1">Cell membrane</location>
        <topology evidence="1">Multi-pass membrane protein</topology>
    </subcellularLocation>
</comment>
<feature type="transmembrane region" description="Helical" evidence="9">
    <location>
        <begin position="88"/>
        <end position="106"/>
    </location>
</feature>
<comment type="caution">
    <text evidence="11">The sequence shown here is derived from an EMBL/GenBank/DDBJ whole genome shotgun (WGS) entry which is preliminary data.</text>
</comment>
<feature type="domain" description="Cation/H+ exchanger transmembrane" evidence="10">
    <location>
        <begin position="14"/>
        <end position="397"/>
    </location>
</feature>
<feature type="transmembrane region" description="Helical" evidence="9">
    <location>
        <begin position="58"/>
        <end position="76"/>
    </location>
</feature>
<dbReference type="RefSeq" id="WP_157118699.1">
    <property type="nucleotide sequence ID" value="NZ_JAXOJX010000033.1"/>
</dbReference>
<keyword evidence="12" id="KW-1185">Reference proteome</keyword>
<dbReference type="PANTHER" id="PTHR32507:SF8">
    <property type="entry name" value="CNH1P"/>
    <property type="match status" value="1"/>
</dbReference>
<dbReference type="Pfam" id="PF00999">
    <property type="entry name" value="Na_H_Exchanger"/>
    <property type="match status" value="1"/>
</dbReference>
<reference evidence="11 12" key="1">
    <citation type="submission" date="2023-11" db="EMBL/GenBank/DDBJ databases">
        <title>Draft genome of Azohydromonas lata strain H1 (DSM1123), a polyhydroxyalkanoate producer.</title>
        <authorList>
            <person name="Traversa D."/>
            <person name="D'Addabbo P."/>
            <person name="Pazzani C."/>
            <person name="Manzari C."/>
            <person name="Chiara M."/>
            <person name="Scrascia M."/>
        </authorList>
    </citation>
    <scope>NUCLEOTIDE SEQUENCE [LARGE SCALE GENOMIC DNA]</scope>
    <source>
        <strain evidence="11 12">H1</strain>
    </source>
</reference>
<evidence type="ECO:0000259" key="10">
    <source>
        <dbReference type="Pfam" id="PF00999"/>
    </source>
</evidence>
<name>A0ABU5II56_9BURK</name>
<evidence type="ECO:0000256" key="5">
    <source>
        <dbReference type="ARBA" id="ARBA00022692"/>
    </source>
</evidence>
<dbReference type="Gene3D" id="1.20.1530.20">
    <property type="match status" value="1"/>
</dbReference>
<dbReference type="InterPro" id="IPR006153">
    <property type="entry name" value="Cation/H_exchanger_TM"/>
</dbReference>
<evidence type="ECO:0000256" key="1">
    <source>
        <dbReference type="ARBA" id="ARBA00004651"/>
    </source>
</evidence>
<evidence type="ECO:0000256" key="3">
    <source>
        <dbReference type="ARBA" id="ARBA00022449"/>
    </source>
</evidence>
<sequence>MLTATMLLLGLVLVAMALLEAPVRRLPLSSALIYLAVGWGAAVLHAPLPQPDPLRQAALLELLSQWAVLISLFGVGLKLELPARWKRWRVALLLASTTMVATVALATAAGVWLLALPWAAALLLAAILAPTDPVLASEVQIHDTGDRDAVRLSLTAEGGLNDGTAFPLVTLALGLLGLHDLGEGGSTWALHDLLWAVGGGLGLGWLCGRAVGHLVAWQMRRQSPLCWDELLYLGTIALTYALSELLQVTSFLAVFAAGVALLHGHREPPHEGDALGRRLSAFSGRLERLVEVSMVVFLGAAMTLVRWSWPVVAYALLMVFALRPLAVLLTIGGLPPAQRRLLAWFGIRGVGSVFYVSYALQHGVKGPLAQVLISATLVAVALSIVLHGISATPLMRWYRHWRARRVHQA</sequence>
<keyword evidence="7" id="KW-0406">Ion transport</keyword>
<feature type="transmembrane region" description="Helical" evidence="9">
    <location>
        <begin position="27"/>
        <end position="46"/>
    </location>
</feature>
<evidence type="ECO:0000256" key="2">
    <source>
        <dbReference type="ARBA" id="ARBA00022448"/>
    </source>
</evidence>
<feature type="transmembrane region" description="Helical" evidence="9">
    <location>
        <begin position="372"/>
        <end position="395"/>
    </location>
</feature>
<keyword evidence="4" id="KW-1003">Cell membrane</keyword>
<evidence type="ECO:0000256" key="6">
    <source>
        <dbReference type="ARBA" id="ARBA00022989"/>
    </source>
</evidence>
<evidence type="ECO:0000256" key="9">
    <source>
        <dbReference type="SAM" id="Phobius"/>
    </source>
</evidence>
<feature type="transmembrane region" description="Helical" evidence="9">
    <location>
        <begin position="224"/>
        <end position="242"/>
    </location>
</feature>
<dbReference type="EMBL" id="JAXOJX010000033">
    <property type="protein sequence ID" value="MDZ5458677.1"/>
    <property type="molecule type" value="Genomic_DNA"/>
</dbReference>
<keyword evidence="5 9" id="KW-0812">Transmembrane</keyword>
<evidence type="ECO:0000256" key="8">
    <source>
        <dbReference type="ARBA" id="ARBA00023136"/>
    </source>
</evidence>
<gene>
    <name evidence="11" type="ORF">SM757_19030</name>
</gene>
<evidence type="ECO:0000256" key="4">
    <source>
        <dbReference type="ARBA" id="ARBA00022475"/>
    </source>
</evidence>
<dbReference type="InterPro" id="IPR038770">
    <property type="entry name" value="Na+/solute_symporter_sf"/>
</dbReference>
<feature type="transmembrane region" description="Helical" evidence="9">
    <location>
        <begin position="193"/>
        <end position="212"/>
    </location>
</feature>
<dbReference type="Proteomes" id="UP001293718">
    <property type="component" value="Unassembled WGS sequence"/>
</dbReference>
<organism evidence="11 12">
    <name type="scientific">Azohydromonas lata</name>
    <dbReference type="NCBI Taxonomy" id="45677"/>
    <lineage>
        <taxon>Bacteria</taxon>
        <taxon>Pseudomonadati</taxon>
        <taxon>Pseudomonadota</taxon>
        <taxon>Betaproteobacteria</taxon>
        <taxon>Burkholderiales</taxon>
        <taxon>Sphaerotilaceae</taxon>
        <taxon>Azohydromonas</taxon>
    </lineage>
</organism>
<evidence type="ECO:0000256" key="7">
    <source>
        <dbReference type="ARBA" id="ARBA00023065"/>
    </source>
</evidence>
<evidence type="ECO:0000313" key="11">
    <source>
        <dbReference type="EMBL" id="MDZ5458677.1"/>
    </source>
</evidence>
<dbReference type="PANTHER" id="PTHR32507">
    <property type="entry name" value="NA(+)/H(+) ANTIPORTER 1"/>
    <property type="match status" value="1"/>
</dbReference>
<accession>A0ABU5II56</accession>
<keyword evidence="6 9" id="KW-1133">Transmembrane helix</keyword>